<evidence type="ECO:0008006" key="4">
    <source>
        <dbReference type="Google" id="ProtNLM"/>
    </source>
</evidence>
<feature type="region of interest" description="Disordered" evidence="1">
    <location>
        <begin position="419"/>
        <end position="472"/>
    </location>
</feature>
<gene>
    <name evidence="2" type="ORF">CBR_g40694</name>
</gene>
<comment type="caution">
    <text evidence="2">The sequence shown here is derived from an EMBL/GenBank/DDBJ whole genome shotgun (WGS) entry which is preliminary data.</text>
</comment>
<feature type="region of interest" description="Disordered" evidence="1">
    <location>
        <begin position="305"/>
        <end position="336"/>
    </location>
</feature>
<name>A0A388LUJ2_CHABU</name>
<protein>
    <recommendedName>
        <fullName evidence="4">HAT C-terminal dimerisation domain-containing protein</fullName>
    </recommendedName>
</protein>
<evidence type="ECO:0000313" key="3">
    <source>
        <dbReference type="Proteomes" id="UP000265515"/>
    </source>
</evidence>
<keyword evidence="3" id="KW-1185">Reference proteome</keyword>
<accession>A0A388LUJ2</accession>
<feature type="compositionally biased region" description="Pro residues" evidence="1">
    <location>
        <begin position="439"/>
        <end position="449"/>
    </location>
</feature>
<evidence type="ECO:0000313" key="2">
    <source>
        <dbReference type="EMBL" id="GBG85882.1"/>
    </source>
</evidence>
<feature type="compositionally biased region" description="Polar residues" evidence="1">
    <location>
        <begin position="452"/>
        <end position="467"/>
    </location>
</feature>
<reference evidence="2 3" key="1">
    <citation type="journal article" date="2018" name="Cell">
        <title>The Chara Genome: Secondary Complexity and Implications for Plant Terrestrialization.</title>
        <authorList>
            <person name="Nishiyama T."/>
            <person name="Sakayama H."/>
            <person name="Vries J.D."/>
            <person name="Buschmann H."/>
            <person name="Saint-Marcoux D."/>
            <person name="Ullrich K.K."/>
            <person name="Haas F.B."/>
            <person name="Vanderstraeten L."/>
            <person name="Becker D."/>
            <person name="Lang D."/>
            <person name="Vosolsobe S."/>
            <person name="Rombauts S."/>
            <person name="Wilhelmsson P.K.I."/>
            <person name="Janitza P."/>
            <person name="Kern R."/>
            <person name="Heyl A."/>
            <person name="Rumpler F."/>
            <person name="Villalobos L.I.A.C."/>
            <person name="Clay J.M."/>
            <person name="Skokan R."/>
            <person name="Toyoda A."/>
            <person name="Suzuki Y."/>
            <person name="Kagoshima H."/>
            <person name="Schijlen E."/>
            <person name="Tajeshwar N."/>
            <person name="Catarino B."/>
            <person name="Hetherington A.J."/>
            <person name="Saltykova A."/>
            <person name="Bonnot C."/>
            <person name="Breuninger H."/>
            <person name="Symeonidi A."/>
            <person name="Radhakrishnan G.V."/>
            <person name="Van Nieuwerburgh F."/>
            <person name="Deforce D."/>
            <person name="Chang C."/>
            <person name="Karol K.G."/>
            <person name="Hedrich R."/>
            <person name="Ulvskov P."/>
            <person name="Glockner G."/>
            <person name="Delwiche C.F."/>
            <person name="Petrasek J."/>
            <person name="Van de Peer Y."/>
            <person name="Friml J."/>
            <person name="Beilby M."/>
            <person name="Dolan L."/>
            <person name="Kohara Y."/>
            <person name="Sugano S."/>
            <person name="Fujiyama A."/>
            <person name="Delaux P.-M."/>
            <person name="Quint M."/>
            <person name="TheiBen G."/>
            <person name="Hagemann M."/>
            <person name="Harholt J."/>
            <person name="Dunand C."/>
            <person name="Zachgo S."/>
            <person name="Langdale J."/>
            <person name="Maumus F."/>
            <person name="Straeten D.V.D."/>
            <person name="Gould S.B."/>
            <person name="Rensing S.A."/>
        </authorList>
    </citation>
    <scope>NUCLEOTIDE SEQUENCE [LARGE SCALE GENOMIC DNA]</scope>
    <source>
        <strain evidence="2 3">S276</strain>
    </source>
</reference>
<feature type="compositionally biased region" description="Pro residues" evidence="1">
    <location>
        <begin position="318"/>
        <end position="333"/>
    </location>
</feature>
<evidence type="ECO:0000256" key="1">
    <source>
        <dbReference type="SAM" id="MobiDB-lite"/>
    </source>
</evidence>
<organism evidence="2 3">
    <name type="scientific">Chara braunii</name>
    <name type="common">Braun's stonewort</name>
    <dbReference type="NCBI Taxonomy" id="69332"/>
    <lineage>
        <taxon>Eukaryota</taxon>
        <taxon>Viridiplantae</taxon>
        <taxon>Streptophyta</taxon>
        <taxon>Charophyceae</taxon>
        <taxon>Charales</taxon>
        <taxon>Characeae</taxon>
        <taxon>Chara</taxon>
    </lineage>
</organism>
<feature type="compositionally biased region" description="Basic and acidic residues" evidence="1">
    <location>
        <begin position="632"/>
        <end position="641"/>
    </location>
</feature>
<feature type="region of interest" description="Disordered" evidence="1">
    <location>
        <begin position="621"/>
        <end position="708"/>
    </location>
</feature>
<dbReference type="Proteomes" id="UP000265515">
    <property type="component" value="Unassembled WGS sequence"/>
</dbReference>
<dbReference type="EMBL" id="BFEA01000538">
    <property type="protein sequence ID" value="GBG85882.1"/>
    <property type="molecule type" value="Genomic_DNA"/>
</dbReference>
<sequence>MLERLMALQDTLQDMMRGDDARGFASIPWSADVCYMARWVRRQIRWDPWWQRVATIVHNMEPVMQLLRRMDRGGQFMSLMLEWVQDLMQRVKEAYAPLGSSIADRIMRHEYHAWLVRQAKRYILTQTGFELEGAEYLLARRQFEDFHMQQGRFDDWGGAKGRARGRGCSDDAETIECASWWSLYGADAPDLQLRALRVMHMWSCASPAERNRAVHEGIHMKKRNRFAFEKVVQLVEITANVRLKEYRWAGCGYVLPWQCDEGMLNCRAGLEVELVRTGTRQGMTATEIVEGGASNADTSRAEVGTLTPAPAGREPTVQLPPAPSPAPPTPVSPLHPATTLAETEELASSLPPHGLLQRSTVVRQLRLRSPFPGVLQEEGDVATAAQEAPTVSTAREEVPAQATAEKELAAVAPQEAIPMNHDGAGIDEKLETTPHMGDMPPPPPRPPVGDPSSSLTGTGSRSPQTPGRSRIRNTIVVHRDVCDMTLFERTNINLDSTSRVTEHTAHLLSGLGPPGVRTTAAREVPASGCEPQQGCHRGVSTETLEHALRAATCAVYEYTPSKHGVPPRPCPVAAEGGAALGESLGAERLGMPPGSRGEQPVAGASARVVVLRKGGGLVTVEEDDLETNAAVRAEDKDYKGEEEGEEESESGSGGDDDYDDDGPTPPPPTRASRGSVEQTSLSARGRRRSTSDTRGGMRKQSGKGKKGR</sequence>
<dbReference type="Gramene" id="GBG85882">
    <property type="protein sequence ID" value="GBG85882"/>
    <property type="gene ID" value="CBR_g40694"/>
</dbReference>
<proteinExistence type="predicted"/>
<feature type="compositionally biased region" description="Basic residues" evidence="1">
    <location>
        <begin position="696"/>
        <end position="708"/>
    </location>
</feature>
<dbReference type="AlphaFoldDB" id="A0A388LUJ2"/>
<feature type="compositionally biased region" description="Acidic residues" evidence="1">
    <location>
        <begin position="642"/>
        <end position="662"/>
    </location>
</feature>